<keyword evidence="2 6" id="KW-0540">Nuclease</keyword>
<evidence type="ECO:0000313" key="16">
    <source>
        <dbReference type="Proteomes" id="UP000061362"/>
    </source>
</evidence>
<evidence type="ECO:0000256" key="1">
    <source>
        <dbReference type="ARBA" id="ARBA00022649"/>
    </source>
</evidence>
<proteinExistence type="inferred from homology"/>
<dbReference type="GO" id="GO:0000287">
    <property type="term" value="F:magnesium ion binding"/>
    <property type="evidence" value="ECO:0007669"/>
    <property type="project" value="UniProtKB-UniRule"/>
</dbReference>
<reference evidence="13 15" key="3">
    <citation type="submission" date="2015-07" db="EMBL/GenBank/DDBJ databases">
        <title>Physiological, transcriptional responses and genome re-sequencing of acid resistant extremely thermoacidophilic Metallosphaera sedula SARC-M1.</title>
        <authorList>
            <person name="Ai C."/>
            <person name="McCarthy S."/>
            <person name="Eckrich V."/>
            <person name="Rudrappa D."/>
            <person name="Qiu G."/>
            <person name="Blum P."/>
        </authorList>
    </citation>
    <scope>NUCLEOTIDE SEQUENCE [LARGE SCALE GENOMIC DNA]</scope>
    <source>
        <strain evidence="13 15">SARC-M1</strain>
    </source>
</reference>
<protein>
    <recommendedName>
        <fullName evidence="6">Ribonuclease VapC</fullName>
        <shortName evidence="6">RNase VapC</shortName>
        <ecNumber evidence="6">3.1.-.-</ecNumber>
    </recommendedName>
    <alternativeName>
        <fullName evidence="6">Putative toxin VapC</fullName>
    </alternativeName>
</protein>
<dbReference type="GO" id="GO:0004540">
    <property type="term" value="F:RNA nuclease activity"/>
    <property type="evidence" value="ECO:0007669"/>
    <property type="project" value="InterPro"/>
</dbReference>
<dbReference type="InterPro" id="IPR044153">
    <property type="entry name" value="PIN_Pae0151-like"/>
</dbReference>
<keyword evidence="3 6" id="KW-0479">Metal-binding</keyword>
<evidence type="ECO:0000313" key="18">
    <source>
        <dbReference type="Proteomes" id="UP000062475"/>
    </source>
</evidence>
<evidence type="ECO:0000256" key="4">
    <source>
        <dbReference type="ARBA" id="ARBA00022801"/>
    </source>
</evidence>
<evidence type="ECO:0000313" key="19">
    <source>
        <dbReference type="Proteomes" id="UP000068832"/>
    </source>
</evidence>
<dbReference type="RefSeq" id="WP_012021162.1">
    <property type="nucleotide sequence ID" value="NZ_AP019770.1"/>
</dbReference>
<dbReference type="OrthoDB" id="42058at2157"/>
<keyword evidence="4 6" id="KW-0378">Hydrolase</keyword>
<evidence type="ECO:0000256" key="5">
    <source>
        <dbReference type="ARBA" id="ARBA00022842"/>
    </source>
</evidence>
<evidence type="ECO:0000313" key="10">
    <source>
        <dbReference type="EMBL" id="AKV76480.1"/>
    </source>
</evidence>
<evidence type="ECO:0000256" key="3">
    <source>
        <dbReference type="ARBA" id="ARBA00022723"/>
    </source>
</evidence>
<evidence type="ECO:0000313" key="12">
    <source>
        <dbReference type="EMBL" id="AKV80977.1"/>
    </source>
</evidence>
<evidence type="ECO:0000313" key="11">
    <source>
        <dbReference type="EMBL" id="AKV78732.1"/>
    </source>
</evidence>
<feature type="domain" description="PIN" evidence="7">
    <location>
        <begin position="4"/>
        <end position="121"/>
    </location>
</feature>
<dbReference type="PATRIC" id="fig|43687.5.peg.1321"/>
<dbReference type="InterPro" id="IPR051619">
    <property type="entry name" value="TypeII_TA_RNase_PINc/VapC"/>
</dbReference>
<evidence type="ECO:0000259" key="7">
    <source>
        <dbReference type="Pfam" id="PF01850"/>
    </source>
</evidence>
<keyword evidence="5 6" id="KW-0460">Magnesium</keyword>
<dbReference type="Pfam" id="PF01850">
    <property type="entry name" value="PIN"/>
    <property type="match status" value="1"/>
</dbReference>
<evidence type="ECO:0000313" key="13">
    <source>
        <dbReference type="EMBL" id="AKV83218.1"/>
    </source>
</evidence>
<dbReference type="OMA" id="ENVDECY"/>
<dbReference type="InterPro" id="IPR002716">
    <property type="entry name" value="PIN_dom"/>
</dbReference>
<dbReference type="PANTHER" id="PTHR35901:SF1">
    <property type="entry name" value="EXONUCLEASE VAPC9"/>
    <property type="match status" value="1"/>
</dbReference>
<dbReference type="SUPFAM" id="SSF88723">
    <property type="entry name" value="PIN domain-like"/>
    <property type="match status" value="1"/>
</dbReference>
<dbReference type="InterPro" id="IPR029060">
    <property type="entry name" value="PIN-like_dom_sf"/>
</dbReference>
<organism evidence="8 14">
    <name type="scientific">Metallosphaera sedula</name>
    <dbReference type="NCBI Taxonomy" id="43687"/>
    <lineage>
        <taxon>Archaea</taxon>
        <taxon>Thermoproteota</taxon>
        <taxon>Thermoprotei</taxon>
        <taxon>Sulfolobales</taxon>
        <taxon>Sulfolobaceae</taxon>
        <taxon>Metallosphaera</taxon>
    </lineage>
</organism>
<name>A0A088E7P8_9CREN</name>
<dbReference type="Proteomes" id="UP000056255">
    <property type="component" value="Chromosome"/>
</dbReference>
<evidence type="ECO:0000256" key="2">
    <source>
        <dbReference type="ARBA" id="ARBA00022722"/>
    </source>
</evidence>
<keyword evidence="1 6" id="KW-1277">Toxin-antitoxin system</keyword>
<dbReference type="HAMAP" id="MF_00265">
    <property type="entry name" value="VapC_Nob1"/>
    <property type="match status" value="1"/>
</dbReference>
<evidence type="ECO:0000256" key="6">
    <source>
        <dbReference type="HAMAP-Rule" id="MF_00265"/>
    </source>
</evidence>
<dbReference type="GeneID" id="91755708"/>
<dbReference type="EMBL" id="CP012173">
    <property type="protein sequence ID" value="AKV76480.1"/>
    <property type="molecule type" value="Genomic_DNA"/>
</dbReference>
<dbReference type="EC" id="3.1.-.-" evidence="6"/>
<comment type="similarity">
    <text evidence="6">Belongs to the PINc/VapC protein family.</text>
</comment>
<dbReference type="EMBL" id="CP012172">
    <property type="protein sequence ID" value="AKV74241.1"/>
    <property type="molecule type" value="Genomic_DNA"/>
</dbReference>
<dbReference type="Proteomes" id="UP000062398">
    <property type="component" value="Chromosome"/>
</dbReference>
<dbReference type="AlphaFoldDB" id="A0A088E7P8"/>
<evidence type="ECO:0000313" key="17">
    <source>
        <dbReference type="Proteomes" id="UP000062398"/>
    </source>
</evidence>
<dbReference type="Proteomes" id="UP000029084">
    <property type="component" value="Chromosome"/>
</dbReference>
<dbReference type="CDD" id="cd09873">
    <property type="entry name" value="PIN_Pae0151-like"/>
    <property type="match status" value="1"/>
</dbReference>
<sequence length="135" mass="15263">MRLIVDTSALVSVFLPETGSECVRKLLEEHDDLHFLDLIYYEFTNVLRKRVVRGEISPKDAELVLERGMDLISNFPVHQGREFVGEAYEISLRYSITVYDASLVALANRVDGHVLTLDQKLVTAVKGERMIPCPG</sequence>
<feature type="binding site" evidence="6">
    <location>
        <position position="6"/>
    </location>
    <ligand>
        <name>Mg(2+)</name>
        <dbReference type="ChEBI" id="CHEBI:18420"/>
    </ligand>
</feature>
<comment type="cofactor">
    <cofactor evidence="6">
        <name>Mg(2+)</name>
        <dbReference type="ChEBI" id="CHEBI:18420"/>
    </cofactor>
</comment>
<keyword evidence="6" id="KW-0800">Toxin</keyword>
<dbReference type="Proteomes" id="UP000061362">
    <property type="component" value="Chromosome"/>
</dbReference>
<dbReference type="PANTHER" id="PTHR35901">
    <property type="entry name" value="RIBONUCLEASE VAPC3"/>
    <property type="match status" value="1"/>
</dbReference>
<dbReference type="EMBL" id="CP012175">
    <property type="protein sequence ID" value="AKV80977.1"/>
    <property type="molecule type" value="Genomic_DNA"/>
</dbReference>
<dbReference type="Proteomes" id="UP000068832">
    <property type="component" value="Chromosome"/>
</dbReference>
<gene>
    <name evidence="6" type="primary">vapC</name>
    <name evidence="8" type="ORF">HA72_1214</name>
    <name evidence="9" type="ORF">MsedA_1233</name>
    <name evidence="10" type="ORF">MsedB_1235</name>
    <name evidence="11" type="ORF">MsedC_1233</name>
    <name evidence="12" type="ORF">MsedD_1234</name>
    <name evidence="13" type="ORF">MsedE_1237</name>
</gene>
<dbReference type="EMBL" id="CP012174">
    <property type="protein sequence ID" value="AKV78732.1"/>
    <property type="molecule type" value="Genomic_DNA"/>
</dbReference>
<evidence type="ECO:0000313" key="8">
    <source>
        <dbReference type="EMBL" id="AIM27360.1"/>
    </source>
</evidence>
<dbReference type="EMBL" id="CP008822">
    <property type="protein sequence ID" value="AIM27360.1"/>
    <property type="molecule type" value="Genomic_DNA"/>
</dbReference>
<reference evidence="16 17" key="2">
    <citation type="journal article" date="2015" name="Genome Announc.">
        <title>Complete Genome Sequences of Evolved Arsenate-Resistant Metallosphaera sedula Strains.</title>
        <authorList>
            <person name="Ai C."/>
            <person name="McCarthy S."/>
            <person name="Schackwitz W."/>
            <person name="Martin J."/>
            <person name="Lipzen A."/>
            <person name="Blum P."/>
        </authorList>
    </citation>
    <scope>NUCLEOTIDE SEQUENCE [LARGE SCALE GENOMIC DNA]</scope>
    <source>
        <strain evidence="11 17">ARS120-1</strain>
        <strain evidence="12 16">ARS120-2</strain>
        <strain evidence="9 19">ARS50-1</strain>
        <strain evidence="10 18">ARS50-2</strain>
    </source>
</reference>
<evidence type="ECO:0000313" key="15">
    <source>
        <dbReference type="Proteomes" id="UP000056255"/>
    </source>
</evidence>
<comment type="function">
    <text evidence="6">Toxic component of a toxin-antitoxin (TA) system. An RNase.</text>
</comment>
<dbReference type="GO" id="GO:0016787">
    <property type="term" value="F:hydrolase activity"/>
    <property type="evidence" value="ECO:0007669"/>
    <property type="project" value="UniProtKB-KW"/>
</dbReference>
<evidence type="ECO:0000313" key="9">
    <source>
        <dbReference type="EMBL" id="AKV74241.1"/>
    </source>
</evidence>
<dbReference type="Proteomes" id="UP000062475">
    <property type="component" value="Chromosome"/>
</dbReference>
<dbReference type="EMBL" id="CP012176">
    <property type="protein sequence ID" value="AKV83218.1"/>
    <property type="molecule type" value="Genomic_DNA"/>
</dbReference>
<feature type="binding site" evidence="6">
    <location>
        <position position="100"/>
    </location>
    <ligand>
        <name>Mg(2+)</name>
        <dbReference type="ChEBI" id="CHEBI:18420"/>
    </ligand>
</feature>
<dbReference type="GO" id="GO:0090729">
    <property type="term" value="F:toxin activity"/>
    <property type="evidence" value="ECO:0007669"/>
    <property type="project" value="UniProtKB-KW"/>
</dbReference>
<evidence type="ECO:0000313" key="14">
    <source>
        <dbReference type="Proteomes" id="UP000029084"/>
    </source>
</evidence>
<dbReference type="Gene3D" id="3.40.50.1010">
    <property type="entry name" value="5'-nuclease"/>
    <property type="match status" value="1"/>
</dbReference>
<reference evidence="8 14" key="1">
    <citation type="journal article" date="2014" name="J. Bacteriol.">
        <title>Role of an Archaeal PitA Transporter in the Copper and Arsenic Resistance of Metallosphaera sedula, an Extreme Thermoacidophile.</title>
        <authorList>
            <person name="McCarthy S."/>
            <person name="Ai C."/>
            <person name="Wheaton G."/>
            <person name="Tevatia R."/>
            <person name="Eckrich V."/>
            <person name="Kelly R."/>
            <person name="Blum P."/>
        </authorList>
    </citation>
    <scope>NUCLEOTIDE SEQUENCE [LARGE SCALE GENOMIC DNA]</scope>
    <source>
        <strain evidence="8 14">CuR1</strain>
    </source>
</reference>
<accession>A0A088E7P8</accession>
<dbReference type="InterPro" id="IPR022907">
    <property type="entry name" value="VapC_family"/>
</dbReference>